<organism evidence="1 2">
    <name type="scientific">Komarekiella delphini-convector SJRDD-AB1</name>
    <dbReference type="NCBI Taxonomy" id="2593771"/>
    <lineage>
        <taxon>Bacteria</taxon>
        <taxon>Bacillati</taxon>
        <taxon>Cyanobacteriota</taxon>
        <taxon>Cyanophyceae</taxon>
        <taxon>Nostocales</taxon>
        <taxon>Nostocaceae</taxon>
        <taxon>Komarekiella</taxon>
        <taxon>Komarekiella delphini-convector</taxon>
    </lineage>
</organism>
<protein>
    <submittedName>
        <fullName evidence="1">Uncharacterized protein</fullName>
    </submittedName>
</protein>
<dbReference type="RefSeq" id="WP_191760218.1">
    <property type="nucleotide sequence ID" value="NZ_VJXY01000034.1"/>
</dbReference>
<accession>A0AA40VTB0</accession>
<proteinExistence type="predicted"/>
<name>A0AA40VTB0_9NOST</name>
<keyword evidence="2" id="KW-1185">Reference proteome</keyword>
<evidence type="ECO:0000313" key="1">
    <source>
        <dbReference type="EMBL" id="MBD6619020.1"/>
    </source>
</evidence>
<sequence length="90" mass="10056">MANIIDSNFHLTDVKLFMDEITPVQMQTILGGYCQSCSAYSEISIRTFRKGINTVKKTVEGTGSSKDKNINSIDNSKRTYINGMLVEKKS</sequence>
<evidence type="ECO:0000313" key="2">
    <source>
        <dbReference type="Proteomes" id="UP001165986"/>
    </source>
</evidence>
<gene>
    <name evidence="1" type="ORF">FNW02_25150</name>
</gene>
<dbReference type="Proteomes" id="UP001165986">
    <property type="component" value="Unassembled WGS sequence"/>
</dbReference>
<reference evidence="1" key="1">
    <citation type="submission" date="2019-07" db="EMBL/GenBank/DDBJ databases">
        <title>Toxilogical consequences of a new and cryptic species of cyanobacteria (Komarekiella delphini-convector) recovered from the epidermis of a bottlenose dolphin and 1500 ft. in the air.</title>
        <authorList>
            <person name="Brown A.O."/>
            <person name="Dvorak P."/>
            <person name="Villanueva C.D."/>
            <person name="Foss A.J."/>
            <person name="Garvey A.D."/>
            <person name="Gibson Q.A."/>
            <person name="Johansen J.R."/>
            <person name="Casamatta D.A."/>
        </authorList>
    </citation>
    <scope>NUCLEOTIDE SEQUENCE</scope>
    <source>
        <strain evidence="1">SJRDD-AB1</strain>
    </source>
</reference>
<dbReference type="AlphaFoldDB" id="A0AA40VTB0"/>
<comment type="caution">
    <text evidence="1">The sequence shown here is derived from an EMBL/GenBank/DDBJ whole genome shotgun (WGS) entry which is preliminary data.</text>
</comment>
<dbReference type="EMBL" id="VJXY01000034">
    <property type="protein sequence ID" value="MBD6619020.1"/>
    <property type="molecule type" value="Genomic_DNA"/>
</dbReference>